<dbReference type="RefSeq" id="WP_346752787.1">
    <property type="nucleotide sequence ID" value="NZ_JAUJEA010000005.1"/>
</dbReference>
<keyword evidence="2" id="KW-1185">Reference proteome</keyword>
<dbReference type="EMBL" id="JAUJEA010000005">
    <property type="protein sequence ID" value="MDN5202765.1"/>
    <property type="molecule type" value="Genomic_DNA"/>
</dbReference>
<comment type="caution">
    <text evidence="1">The sequence shown here is derived from an EMBL/GenBank/DDBJ whole genome shotgun (WGS) entry which is preliminary data.</text>
</comment>
<dbReference type="Proteomes" id="UP001172082">
    <property type="component" value="Unassembled WGS sequence"/>
</dbReference>
<evidence type="ECO:0000313" key="1">
    <source>
        <dbReference type="EMBL" id="MDN5202765.1"/>
    </source>
</evidence>
<proteinExistence type="predicted"/>
<evidence type="ECO:0000313" key="2">
    <source>
        <dbReference type="Proteomes" id="UP001172082"/>
    </source>
</evidence>
<reference evidence="1" key="1">
    <citation type="submission" date="2023-06" db="EMBL/GenBank/DDBJ databases">
        <title>Genomic of Parafulvivirga corallium.</title>
        <authorList>
            <person name="Wang G."/>
        </authorList>
    </citation>
    <scope>NUCLEOTIDE SEQUENCE</scope>
    <source>
        <strain evidence="1">BMA10</strain>
    </source>
</reference>
<organism evidence="1 2">
    <name type="scientific">Splendidivirga corallicola</name>
    <dbReference type="NCBI Taxonomy" id="3051826"/>
    <lineage>
        <taxon>Bacteria</taxon>
        <taxon>Pseudomonadati</taxon>
        <taxon>Bacteroidota</taxon>
        <taxon>Cytophagia</taxon>
        <taxon>Cytophagales</taxon>
        <taxon>Splendidivirgaceae</taxon>
        <taxon>Splendidivirga</taxon>
    </lineage>
</organism>
<gene>
    <name evidence="1" type="ORF">QQ008_15355</name>
</gene>
<accession>A0ABT8KPU4</accession>
<name>A0ABT8KPU4_9BACT</name>
<sequence>MVERNKKRSISETDTLGFITRIYREKKVFMITASTSSLTKRSEDQGSPYQNFNVCMSVYNLHQISMGIPDIFFTLLRKFRDDGIDLIQ</sequence>
<protein>
    <submittedName>
        <fullName evidence="1">Uncharacterized protein</fullName>
    </submittedName>
</protein>